<dbReference type="AlphaFoldDB" id="X1TYT3"/>
<comment type="caution">
    <text evidence="1">The sequence shown here is derived from an EMBL/GenBank/DDBJ whole genome shotgun (WGS) entry which is preliminary data.</text>
</comment>
<name>X1TYT3_9ZZZZ</name>
<proteinExistence type="predicted"/>
<reference evidence="1" key="1">
    <citation type="journal article" date="2014" name="Front. Microbiol.">
        <title>High frequency of phylogenetically diverse reductive dehalogenase-homologous genes in deep subseafloor sedimentary metagenomes.</title>
        <authorList>
            <person name="Kawai M."/>
            <person name="Futagami T."/>
            <person name="Toyoda A."/>
            <person name="Takaki Y."/>
            <person name="Nishi S."/>
            <person name="Hori S."/>
            <person name="Arai W."/>
            <person name="Tsubouchi T."/>
            <person name="Morono Y."/>
            <person name="Uchiyama I."/>
            <person name="Ito T."/>
            <person name="Fujiyama A."/>
            <person name="Inagaki F."/>
            <person name="Takami H."/>
        </authorList>
    </citation>
    <scope>NUCLEOTIDE SEQUENCE</scope>
    <source>
        <strain evidence="1">Expedition CK06-06</strain>
    </source>
</reference>
<accession>X1TYT3</accession>
<organism evidence="1">
    <name type="scientific">marine sediment metagenome</name>
    <dbReference type="NCBI Taxonomy" id="412755"/>
    <lineage>
        <taxon>unclassified sequences</taxon>
        <taxon>metagenomes</taxon>
        <taxon>ecological metagenomes</taxon>
    </lineage>
</organism>
<dbReference type="EMBL" id="BARW01026894">
    <property type="protein sequence ID" value="GAJ10434.1"/>
    <property type="molecule type" value="Genomic_DNA"/>
</dbReference>
<gene>
    <name evidence="1" type="ORF">S12H4_43759</name>
</gene>
<sequence>LHFGISNKETSTGDWGIEDAYAYVWESYVRQYNPALIAVARPHHLLWTGQETTLDGRKSKSFTGDIVMDTNSTECPISIIVFNNF</sequence>
<feature type="non-terminal residue" evidence="1">
    <location>
        <position position="1"/>
    </location>
</feature>
<protein>
    <submittedName>
        <fullName evidence="1">Uncharacterized protein</fullName>
    </submittedName>
</protein>
<evidence type="ECO:0000313" key="1">
    <source>
        <dbReference type="EMBL" id="GAJ10434.1"/>
    </source>
</evidence>